<protein>
    <submittedName>
        <fullName evidence="8 9">Translin-associated protein X, putative</fullName>
    </submittedName>
</protein>
<sequence length="272" mass="31837">MPKGSSEFVIGSQAKEALKKIDENSKTIQLFKNYSRQLDAKSDKYERLVKISRDITIESKRIIFLLHTIDSDKKKELVLNQAELRLQNLLNQNFKNIAKELDEEDHYLYHRAFSPGIQEFIEALIYFNYLKHKRIFNLSYYQAKFEFKIIEKHENSYKESDRKIVTTLVQNDFLLGLLDATGELMRKCINNLGSGEITDCGDTCDFVRNVYSGFLSLSYFGCKEVLRKLIVLKQTLLKIEMVCYNIHIRGNEMLNHILSDIDEFKTYVGKDE</sequence>
<name>E0V932_PEDHC</name>
<accession>E0V932</accession>
<reference evidence="8" key="2">
    <citation type="submission" date="2007-04" db="EMBL/GenBank/DDBJ databases">
        <title>The genome of the human body louse.</title>
        <authorList>
            <consortium name="The Human Body Louse Genome Consortium"/>
            <person name="Kirkness E."/>
            <person name="Walenz B."/>
            <person name="Hass B."/>
            <person name="Bruggner R."/>
            <person name="Strausberg R."/>
        </authorList>
    </citation>
    <scope>NUCLEOTIDE SEQUENCE</scope>
    <source>
        <strain evidence="8">USDA</strain>
    </source>
</reference>
<dbReference type="Gene3D" id="1.20.58.200">
    <property type="entry name" value="Translin, domain 2"/>
    <property type="match status" value="1"/>
</dbReference>
<dbReference type="FunFam" id="1.20.58.200:FF:000001">
    <property type="entry name" value="Translin-associated factor X"/>
    <property type="match status" value="1"/>
</dbReference>
<evidence type="ECO:0000256" key="1">
    <source>
        <dbReference type="ARBA" id="ARBA00004123"/>
    </source>
</evidence>
<evidence type="ECO:0000256" key="2">
    <source>
        <dbReference type="ARBA" id="ARBA00004496"/>
    </source>
</evidence>
<dbReference type="InParanoid" id="E0V932"/>
<dbReference type="CDD" id="cd14820">
    <property type="entry name" value="TRAX"/>
    <property type="match status" value="1"/>
</dbReference>
<evidence type="ECO:0000313" key="8">
    <source>
        <dbReference type="EMBL" id="EEB09888.1"/>
    </source>
</evidence>
<keyword evidence="6" id="KW-0460">Magnesium</keyword>
<dbReference type="FunCoup" id="E0V932">
    <property type="interactions" value="2015"/>
</dbReference>
<dbReference type="Pfam" id="PF01997">
    <property type="entry name" value="Translin"/>
    <property type="match status" value="1"/>
</dbReference>
<dbReference type="InterPro" id="IPR002848">
    <property type="entry name" value="Translin_fam"/>
</dbReference>
<dbReference type="PANTHER" id="PTHR10741">
    <property type="entry name" value="TRANSLIN AND TRANSLIN ASSOCIATED PROTEIN X"/>
    <property type="match status" value="1"/>
</dbReference>
<dbReference type="RefSeq" id="XP_002422626.1">
    <property type="nucleotide sequence ID" value="XM_002422581.1"/>
</dbReference>
<comment type="subcellular location">
    <subcellularLocation>
        <location evidence="2">Cytoplasm</location>
    </subcellularLocation>
    <subcellularLocation>
        <location evidence="1">Nucleus</location>
    </subcellularLocation>
</comment>
<evidence type="ECO:0000313" key="9">
    <source>
        <dbReference type="EnsemblMetazoa" id="PHUM003500-PA"/>
    </source>
</evidence>
<keyword evidence="6" id="KW-0479">Metal-binding</keyword>
<dbReference type="InterPro" id="IPR036081">
    <property type="entry name" value="Translin_sf"/>
</dbReference>
<dbReference type="AlphaFoldDB" id="E0V932"/>
<comment type="similarity">
    <text evidence="3">Belongs to the translin family.</text>
</comment>
<reference evidence="8" key="1">
    <citation type="submission" date="2007-04" db="EMBL/GenBank/DDBJ databases">
        <title>Annotation of Pediculus humanus corporis strain USDA.</title>
        <authorList>
            <person name="Kirkness E."/>
            <person name="Hannick L."/>
            <person name="Hass B."/>
            <person name="Bruggner R."/>
            <person name="Lawson D."/>
            <person name="Bidwell S."/>
            <person name="Joardar V."/>
            <person name="Caler E."/>
            <person name="Walenz B."/>
            <person name="Inman J."/>
            <person name="Schobel S."/>
            <person name="Galinsky K."/>
            <person name="Amedeo P."/>
            <person name="Strausberg R."/>
        </authorList>
    </citation>
    <scope>NUCLEOTIDE SEQUENCE</scope>
    <source>
        <strain evidence="8">USDA</strain>
    </source>
</reference>
<feature type="binding site" evidence="6">
    <location>
        <position position="183"/>
    </location>
    <ligand>
        <name>Mg(2+)</name>
        <dbReference type="ChEBI" id="CHEBI:18420"/>
    </ligand>
</feature>
<gene>
    <name evidence="9" type="primary">8233366</name>
    <name evidence="8" type="ORF">Phum_PHUM003500</name>
</gene>
<evidence type="ECO:0000256" key="5">
    <source>
        <dbReference type="ARBA" id="ARBA00023242"/>
    </source>
</evidence>
<dbReference type="GeneID" id="8233366"/>
<organism>
    <name type="scientific">Pediculus humanus subsp. corporis</name>
    <name type="common">Body louse</name>
    <dbReference type="NCBI Taxonomy" id="121224"/>
    <lineage>
        <taxon>Eukaryota</taxon>
        <taxon>Metazoa</taxon>
        <taxon>Ecdysozoa</taxon>
        <taxon>Arthropoda</taxon>
        <taxon>Hexapoda</taxon>
        <taxon>Insecta</taxon>
        <taxon>Pterygota</taxon>
        <taxon>Neoptera</taxon>
        <taxon>Paraneoptera</taxon>
        <taxon>Psocodea</taxon>
        <taxon>Troctomorpha</taxon>
        <taxon>Phthiraptera</taxon>
        <taxon>Anoplura</taxon>
        <taxon>Pediculidae</taxon>
        <taxon>Pediculus</taxon>
    </lineage>
</organism>
<dbReference type="OMA" id="DTCMETC"/>
<dbReference type="OrthoDB" id="31005at2759"/>
<dbReference type="InterPro" id="IPR016069">
    <property type="entry name" value="Translin_C"/>
</dbReference>
<dbReference type="GO" id="GO:0043565">
    <property type="term" value="F:sequence-specific DNA binding"/>
    <property type="evidence" value="ECO:0007669"/>
    <property type="project" value="InterPro"/>
</dbReference>
<dbReference type="EnsemblMetazoa" id="PHUM003500-RA">
    <property type="protein sequence ID" value="PHUM003500-PA"/>
    <property type="gene ID" value="PHUM003500"/>
</dbReference>
<dbReference type="SUPFAM" id="SSF74784">
    <property type="entry name" value="Translin"/>
    <property type="match status" value="1"/>
</dbReference>
<dbReference type="KEGG" id="phu:Phum_PHUM003500"/>
<dbReference type="Gene3D" id="1.20.58.190">
    <property type="entry name" value="Translin, domain 1"/>
    <property type="match status" value="1"/>
</dbReference>
<evidence type="ECO:0000256" key="4">
    <source>
        <dbReference type="ARBA" id="ARBA00022490"/>
    </source>
</evidence>
<keyword evidence="4" id="KW-0963">Cytoplasm</keyword>
<dbReference type="InterPro" id="IPR016068">
    <property type="entry name" value="Translin_N"/>
</dbReference>
<evidence type="ECO:0000256" key="3">
    <source>
        <dbReference type="ARBA" id="ARBA00005902"/>
    </source>
</evidence>
<evidence type="ECO:0000256" key="6">
    <source>
        <dbReference type="PIRSR" id="PIRSR602848-1"/>
    </source>
</evidence>
<proteinExistence type="inferred from homology"/>
<dbReference type="Proteomes" id="UP000009046">
    <property type="component" value="Unassembled WGS sequence"/>
</dbReference>
<dbReference type="STRING" id="121224.E0V932"/>
<dbReference type="EMBL" id="AAZO01000043">
    <property type="status" value="NOT_ANNOTATED_CDS"/>
    <property type="molecule type" value="Genomic_DNA"/>
</dbReference>
<keyword evidence="5" id="KW-0539">Nucleus</keyword>
<feature type="cross-link" description="Glycyl lysine isopeptide (Lys-Gly) (interchain with G-Cter in SUMO2)" evidence="7">
    <location>
        <position position="265"/>
    </location>
</feature>
<dbReference type="GO" id="GO:0005634">
    <property type="term" value="C:nucleus"/>
    <property type="evidence" value="ECO:0007669"/>
    <property type="project" value="UniProtKB-SubCell"/>
</dbReference>
<evidence type="ECO:0000256" key="7">
    <source>
        <dbReference type="PIRSR" id="PIRSR602848-2"/>
    </source>
</evidence>
<dbReference type="VEuPathDB" id="VectorBase:PHUM003500"/>
<evidence type="ECO:0000313" key="10">
    <source>
        <dbReference type="Proteomes" id="UP000009046"/>
    </source>
</evidence>
<dbReference type="HOGENOM" id="CLU_067225_1_0_1"/>
<keyword evidence="10" id="KW-1185">Reference proteome</keyword>
<reference evidence="9" key="3">
    <citation type="submission" date="2021-02" db="UniProtKB">
        <authorList>
            <consortium name="EnsemblMetazoa"/>
        </authorList>
    </citation>
    <scope>IDENTIFICATION</scope>
    <source>
        <strain evidence="9">USDA</strain>
    </source>
</reference>
<dbReference type="GO" id="GO:0005737">
    <property type="term" value="C:cytoplasm"/>
    <property type="evidence" value="ECO:0007669"/>
    <property type="project" value="UniProtKB-SubCell"/>
</dbReference>
<dbReference type="GO" id="GO:0046872">
    <property type="term" value="F:metal ion binding"/>
    <property type="evidence" value="ECO:0007669"/>
    <property type="project" value="UniProtKB-KW"/>
</dbReference>
<dbReference type="EMBL" id="DS234988">
    <property type="protein sequence ID" value="EEB09888.1"/>
    <property type="molecule type" value="Genomic_DNA"/>
</dbReference>
<dbReference type="CTD" id="8233366"/>
<feature type="binding site" evidence="6">
    <location>
        <position position="122"/>
    </location>
    <ligand>
        <name>Mg(2+)</name>
        <dbReference type="ChEBI" id="CHEBI:18420"/>
    </ligand>
</feature>
<dbReference type="eggNOG" id="KOG3066">
    <property type="taxonomic scope" value="Eukaryota"/>
</dbReference>